<gene>
    <name evidence="2" type="ORF">MCB1EB_1532</name>
</gene>
<keyword evidence="3" id="KW-1185">Reference proteome</keyword>
<protein>
    <submittedName>
        <fullName evidence="2">Uncharacterized protein</fullName>
    </submittedName>
</protein>
<organism evidence="2 3">
    <name type="scientific">Mycoavidus cysteinexigens</name>
    <dbReference type="NCBI Taxonomy" id="1553431"/>
    <lineage>
        <taxon>Bacteria</taxon>
        <taxon>Pseudomonadati</taxon>
        <taxon>Pseudomonadota</taxon>
        <taxon>Betaproteobacteria</taxon>
        <taxon>Burkholderiales</taxon>
        <taxon>Burkholderiaceae</taxon>
        <taxon>Mycoavidus</taxon>
    </lineage>
</organism>
<name>A0A2Z6EW58_9BURK</name>
<sequence>MSASAQLATLAKLREPQEPQAVVKMGFSDLQSFELMQRAAKLLSTSTIVPAAYRTVIEKFDKFGKLKETTENKNGLSNSVVALNMAIRMGVDPLMVMQNLYIVEGRPSWSSQWIIASINGCGRFSPLRFELKELGVKEVERTEACWDNGQRSTRIVKIKVTDKVCVAWAIEKDTGERIESPAVSIEMAVKEGWYTKNGSKWQTMPELMLRYRSASFFGKLYAPELLMGLQSLEEVHDIIEMNQDGSIASVSSESLRTKEIKTPDLTQPAATPETANHKTGEIHNGPPVFAESKPPPSLEKRTQAFGEHEPPSTRPGRVMSSIE</sequence>
<dbReference type="EMBL" id="AP018150">
    <property type="protein sequence ID" value="BBE09693.1"/>
    <property type="molecule type" value="Genomic_DNA"/>
</dbReference>
<evidence type="ECO:0000313" key="2">
    <source>
        <dbReference type="EMBL" id="BBE09693.1"/>
    </source>
</evidence>
<proteinExistence type="predicted"/>
<evidence type="ECO:0000256" key="1">
    <source>
        <dbReference type="SAM" id="MobiDB-lite"/>
    </source>
</evidence>
<dbReference type="KEGG" id="mcys:MCB1EB_1532"/>
<dbReference type="Proteomes" id="UP000282597">
    <property type="component" value="Chromosome"/>
</dbReference>
<dbReference type="RefSeq" id="WP_232034098.1">
    <property type="nucleotide sequence ID" value="NZ_AP018150.1"/>
</dbReference>
<evidence type="ECO:0000313" key="3">
    <source>
        <dbReference type="Proteomes" id="UP000282597"/>
    </source>
</evidence>
<accession>A0A2Z6EW58</accession>
<feature type="region of interest" description="Disordered" evidence="1">
    <location>
        <begin position="264"/>
        <end position="323"/>
    </location>
</feature>
<dbReference type="AlphaFoldDB" id="A0A2Z6EW58"/>
<feature type="compositionally biased region" description="Basic and acidic residues" evidence="1">
    <location>
        <begin position="298"/>
        <end position="311"/>
    </location>
</feature>
<reference evidence="2 3" key="1">
    <citation type="journal article" date="2018" name="Microbes Environ.">
        <title>Comparative Genomic Insights into Endofungal Lifestyles of Two Bacterial Endosymbionts, Mycoavidus cysteinexigens and Burkholderia rhizoxinica.</title>
        <authorList>
            <person name="Sharmin D."/>
            <person name="Guo Y."/>
            <person name="Nishizawa T."/>
            <person name="Ohshima S."/>
            <person name="Sato Y."/>
            <person name="Takashima Y."/>
            <person name="Narisawa K."/>
            <person name="Ohta H."/>
        </authorList>
    </citation>
    <scope>NUCLEOTIDE SEQUENCE [LARGE SCALE GENOMIC DNA]</scope>
    <source>
        <strain evidence="2 3">B1-EB</strain>
    </source>
</reference>